<dbReference type="PANTHER" id="PTHR30294">
    <property type="entry name" value="MEMBRANE COMPONENT OF ABC TRANSPORTER YHHJ-RELATED"/>
    <property type="match status" value="1"/>
</dbReference>
<dbReference type="Pfam" id="PF12698">
    <property type="entry name" value="ABC2_membrane_3"/>
    <property type="match status" value="1"/>
</dbReference>
<comment type="similarity">
    <text evidence="2">Belongs to the ABC-2 integral membrane protein family.</text>
</comment>
<feature type="transmembrane region" description="Helical" evidence="8">
    <location>
        <begin position="238"/>
        <end position="264"/>
    </location>
</feature>
<keyword evidence="5 8" id="KW-0812">Transmembrane</keyword>
<feature type="transmembrane region" description="Helical" evidence="8">
    <location>
        <begin position="20"/>
        <end position="39"/>
    </location>
</feature>
<keyword evidence="3" id="KW-0813">Transport</keyword>
<evidence type="ECO:0000256" key="6">
    <source>
        <dbReference type="ARBA" id="ARBA00022989"/>
    </source>
</evidence>
<dbReference type="Proteomes" id="UP000623440">
    <property type="component" value="Unassembled WGS sequence"/>
</dbReference>
<evidence type="ECO:0000313" key="10">
    <source>
        <dbReference type="EMBL" id="MBD2534581.1"/>
    </source>
</evidence>
<dbReference type="EMBL" id="JACJSI010000175">
    <property type="protein sequence ID" value="MBD2534581.1"/>
    <property type="molecule type" value="Genomic_DNA"/>
</dbReference>
<dbReference type="PANTHER" id="PTHR30294:SF29">
    <property type="entry name" value="MULTIDRUG ABC TRANSPORTER PERMEASE YBHS-RELATED"/>
    <property type="match status" value="1"/>
</dbReference>
<name>A0ABR8E0F6_9NOSO</name>
<evidence type="ECO:0000256" key="7">
    <source>
        <dbReference type="ARBA" id="ARBA00023136"/>
    </source>
</evidence>
<dbReference type="RefSeq" id="WP_190945215.1">
    <property type="nucleotide sequence ID" value="NZ_JACJSI010000175.1"/>
</dbReference>
<dbReference type="InterPro" id="IPR051449">
    <property type="entry name" value="ABC-2_transporter_component"/>
</dbReference>
<proteinExistence type="inferred from homology"/>
<keyword evidence="7 8" id="KW-0472">Membrane</keyword>
<evidence type="ECO:0000256" key="5">
    <source>
        <dbReference type="ARBA" id="ARBA00022692"/>
    </source>
</evidence>
<evidence type="ECO:0000256" key="2">
    <source>
        <dbReference type="ARBA" id="ARBA00007783"/>
    </source>
</evidence>
<evidence type="ECO:0000313" key="11">
    <source>
        <dbReference type="Proteomes" id="UP000623440"/>
    </source>
</evidence>
<sequence>MKKIWAQCTKELAQFQRDRLTVALAFLLPLITLLLYGFAIRLELKAIPLVIQDFDQSPLSRIFIERLFATNQFQFVPFDNKQWIVGDRESFPALDSQNADLSQAIDRGIAKAALVIPTNFARQIKVGKFTTFQVLVDGTDVNNARVIENTIRATTDFFLSSVDLQPSSKRVTPQVRLWFNPGRKESLYIVPGAYALILWVYPSLLSALAMTREKEQGTIIQVYTSGLSAAELLLGKGLAYFLVAIVQTLFLMLLGSLIFGLRLVGEPSSLLIGSMLFLMTSVLFGLFFGVRSTTQSEATQKVLSIGYLTALLLSGFIYPVSNIPFPLSLIANIIPVRYYIELNRNAFVRGGGWSCVWFIPLVLALLGLLLFISTWRKLGRMQLPG</sequence>
<comment type="subcellular location">
    <subcellularLocation>
        <location evidence="1">Cell membrane</location>
        <topology evidence="1">Multi-pass membrane protein</topology>
    </subcellularLocation>
</comment>
<gene>
    <name evidence="10" type="ORF">H6G97_35920</name>
</gene>
<organism evidence="10 11">
    <name type="scientific">Nostoc flagelliforme FACHB-838</name>
    <dbReference type="NCBI Taxonomy" id="2692904"/>
    <lineage>
        <taxon>Bacteria</taxon>
        <taxon>Bacillati</taxon>
        <taxon>Cyanobacteriota</taxon>
        <taxon>Cyanophyceae</taxon>
        <taxon>Nostocales</taxon>
        <taxon>Nostocaceae</taxon>
        <taxon>Nostoc</taxon>
    </lineage>
</organism>
<evidence type="ECO:0000256" key="8">
    <source>
        <dbReference type="SAM" id="Phobius"/>
    </source>
</evidence>
<protein>
    <submittedName>
        <fullName evidence="10">ABC transporter permease</fullName>
    </submittedName>
</protein>
<dbReference type="Gene3D" id="3.40.1710.10">
    <property type="entry name" value="abc type-2 transporter like domain"/>
    <property type="match status" value="1"/>
</dbReference>
<dbReference type="InterPro" id="IPR047817">
    <property type="entry name" value="ABC2_TM_bact-type"/>
</dbReference>
<evidence type="ECO:0000256" key="1">
    <source>
        <dbReference type="ARBA" id="ARBA00004651"/>
    </source>
</evidence>
<feature type="domain" description="ABC transmembrane type-2" evidence="9">
    <location>
        <begin position="144"/>
        <end position="381"/>
    </location>
</feature>
<evidence type="ECO:0000256" key="3">
    <source>
        <dbReference type="ARBA" id="ARBA00022448"/>
    </source>
</evidence>
<feature type="transmembrane region" description="Helical" evidence="8">
    <location>
        <begin position="302"/>
        <end position="320"/>
    </location>
</feature>
<evidence type="ECO:0000259" key="9">
    <source>
        <dbReference type="PROSITE" id="PS51012"/>
    </source>
</evidence>
<feature type="transmembrane region" description="Helical" evidence="8">
    <location>
        <begin position="351"/>
        <end position="372"/>
    </location>
</feature>
<feature type="transmembrane region" description="Helical" evidence="8">
    <location>
        <begin position="187"/>
        <end position="209"/>
    </location>
</feature>
<feature type="transmembrane region" description="Helical" evidence="8">
    <location>
        <begin position="270"/>
        <end position="290"/>
    </location>
</feature>
<reference evidence="10 11" key="1">
    <citation type="journal article" date="2020" name="ISME J.">
        <title>Comparative genomics reveals insights into cyanobacterial evolution and habitat adaptation.</title>
        <authorList>
            <person name="Chen M.Y."/>
            <person name="Teng W.K."/>
            <person name="Zhao L."/>
            <person name="Hu C.X."/>
            <person name="Zhou Y.K."/>
            <person name="Han B.P."/>
            <person name="Song L.R."/>
            <person name="Shu W.S."/>
        </authorList>
    </citation>
    <scope>NUCLEOTIDE SEQUENCE [LARGE SCALE GENOMIC DNA]</scope>
    <source>
        <strain evidence="10 11">FACHB-838</strain>
    </source>
</reference>
<keyword evidence="11" id="KW-1185">Reference proteome</keyword>
<keyword evidence="4" id="KW-1003">Cell membrane</keyword>
<keyword evidence="6 8" id="KW-1133">Transmembrane helix</keyword>
<dbReference type="InterPro" id="IPR013525">
    <property type="entry name" value="ABC2_TM"/>
</dbReference>
<dbReference type="PROSITE" id="PS51012">
    <property type="entry name" value="ABC_TM2"/>
    <property type="match status" value="1"/>
</dbReference>
<evidence type="ECO:0000256" key="4">
    <source>
        <dbReference type="ARBA" id="ARBA00022475"/>
    </source>
</evidence>
<comment type="caution">
    <text evidence="10">The sequence shown here is derived from an EMBL/GenBank/DDBJ whole genome shotgun (WGS) entry which is preliminary data.</text>
</comment>
<accession>A0ABR8E0F6</accession>